<reference evidence="11 12" key="1">
    <citation type="submission" date="2024-02" db="EMBL/GenBank/DDBJ databases">
        <title>High-quality chromosome-scale genome assembly of Pensacola bahiagrass (Paspalum notatum Flugge var. saurae).</title>
        <authorList>
            <person name="Vega J.M."/>
            <person name="Podio M."/>
            <person name="Orjuela J."/>
            <person name="Siena L.A."/>
            <person name="Pessino S.C."/>
            <person name="Combes M.C."/>
            <person name="Mariac C."/>
            <person name="Albertini E."/>
            <person name="Pupilli F."/>
            <person name="Ortiz J.P.A."/>
            <person name="Leblanc O."/>
        </authorList>
    </citation>
    <scope>NUCLEOTIDE SEQUENCE [LARGE SCALE GENOMIC DNA]</scope>
    <source>
        <strain evidence="11">R1</strain>
        <tissue evidence="11">Leaf</tissue>
    </source>
</reference>
<keyword evidence="12" id="KW-1185">Reference proteome</keyword>
<evidence type="ECO:0000259" key="10">
    <source>
        <dbReference type="Pfam" id="PF17919"/>
    </source>
</evidence>
<dbReference type="InterPro" id="IPR050951">
    <property type="entry name" value="Retrovirus_Pol_polyprotein"/>
</dbReference>
<evidence type="ECO:0000256" key="6">
    <source>
        <dbReference type="ARBA" id="ARBA00022801"/>
    </source>
</evidence>
<sequence>MPPDRHVEFLIELLPGTAPIASRQYRMPPVEHDEVKKNIDELLEKGFIKPSTSPWASPVLLVEKKDTKDKRMCVDYRALNKVTVKNKYPLPRIDDLFDQLQGACVFSKIDLRSGYHQLKIRPSDIPKTAFTTKYGLFEYTVMSFGLTNAPAYFMQLMNSRGEHEEHLRLVLQRLREHRLYAKPSKCELRIDEVPFPGHIVSKGGIAVDPRKVSAVVNWEIPRTPREIRGFLGLAGYYRRYIENFSKVAKPMTSPLEKDATFKWTRGKTKAFDELKKRLTTAPILVLPDPAKKFTVSCDASKEGLGRVRCGEGKVIAYASRQLRKHEVNYPTHDLELAAVVHALKIWRHYLFGTKCEFYTDHKSLKYIFTRNELNMRREKVVGTDQGL</sequence>
<keyword evidence="8" id="KW-0511">Multifunctional enzyme</keyword>
<evidence type="ECO:0000313" key="12">
    <source>
        <dbReference type="Proteomes" id="UP001341281"/>
    </source>
</evidence>
<dbReference type="GO" id="GO:0008233">
    <property type="term" value="F:peptidase activity"/>
    <property type="evidence" value="ECO:0007669"/>
    <property type="project" value="UniProtKB-KW"/>
</dbReference>
<evidence type="ECO:0000256" key="4">
    <source>
        <dbReference type="ARBA" id="ARBA00022722"/>
    </source>
</evidence>
<evidence type="ECO:0000256" key="1">
    <source>
        <dbReference type="ARBA" id="ARBA00022670"/>
    </source>
</evidence>
<accession>A0AAQ3UWG5</accession>
<keyword evidence="4" id="KW-0540">Nuclease</keyword>
<protein>
    <submittedName>
        <fullName evidence="11">Uncharacterized protein</fullName>
    </submittedName>
</protein>
<evidence type="ECO:0000256" key="5">
    <source>
        <dbReference type="ARBA" id="ARBA00022759"/>
    </source>
</evidence>
<keyword evidence="5" id="KW-0255">Endonuclease</keyword>
<keyword evidence="2" id="KW-0808">Transferase</keyword>
<keyword evidence="6" id="KW-0378">Hydrolase</keyword>
<dbReference type="InterPro" id="IPR041577">
    <property type="entry name" value="RT_RNaseH_2"/>
</dbReference>
<feature type="domain" description="Reverse transcriptase/retrotransposon-derived protein RNase H-like" evidence="10">
    <location>
        <begin position="263"/>
        <end position="355"/>
    </location>
</feature>
<dbReference type="EMBL" id="CP144754">
    <property type="protein sequence ID" value="WVZ97520.1"/>
    <property type="molecule type" value="Genomic_DNA"/>
</dbReference>
<dbReference type="CDD" id="cd09274">
    <property type="entry name" value="RNase_HI_RT_Ty3"/>
    <property type="match status" value="1"/>
</dbReference>
<dbReference type="Gene3D" id="3.10.10.10">
    <property type="entry name" value="HIV Type 1 Reverse Transcriptase, subunit A, domain 1"/>
    <property type="match status" value="1"/>
</dbReference>
<dbReference type="CDD" id="cd01647">
    <property type="entry name" value="RT_LTR"/>
    <property type="match status" value="1"/>
</dbReference>
<dbReference type="Pfam" id="PF00078">
    <property type="entry name" value="RVT_1"/>
    <property type="match status" value="1"/>
</dbReference>
<keyword evidence="7" id="KW-0695">RNA-directed DNA polymerase</keyword>
<dbReference type="InterPro" id="IPR043128">
    <property type="entry name" value="Rev_trsase/Diguanyl_cyclase"/>
</dbReference>
<evidence type="ECO:0000256" key="7">
    <source>
        <dbReference type="ARBA" id="ARBA00022918"/>
    </source>
</evidence>
<dbReference type="Proteomes" id="UP001341281">
    <property type="component" value="Chromosome 10"/>
</dbReference>
<evidence type="ECO:0000256" key="3">
    <source>
        <dbReference type="ARBA" id="ARBA00022695"/>
    </source>
</evidence>
<dbReference type="GO" id="GO:0006508">
    <property type="term" value="P:proteolysis"/>
    <property type="evidence" value="ECO:0007669"/>
    <property type="project" value="UniProtKB-KW"/>
</dbReference>
<gene>
    <name evidence="11" type="ORF">U9M48_043047</name>
</gene>
<dbReference type="SUPFAM" id="SSF56672">
    <property type="entry name" value="DNA/RNA polymerases"/>
    <property type="match status" value="1"/>
</dbReference>
<proteinExistence type="predicted"/>
<dbReference type="FunFam" id="3.30.70.270:FF:000026">
    <property type="entry name" value="Transposon Ty3-G Gag-Pol polyprotein"/>
    <property type="match status" value="1"/>
</dbReference>
<dbReference type="GO" id="GO:0004519">
    <property type="term" value="F:endonuclease activity"/>
    <property type="evidence" value="ECO:0007669"/>
    <property type="project" value="UniProtKB-KW"/>
</dbReference>
<dbReference type="GO" id="GO:0003964">
    <property type="term" value="F:RNA-directed DNA polymerase activity"/>
    <property type="evidence" value="ECO:0007669"/>
    <property type="project" value="UniProtKB-KW"/>
</dbReference>
<dbReference type="Pfam" id="PF17919">
    <property type="entry name" value="RT_RNaseH_2"/>
    <property type="match status" value="1"/>
</dbReference>
<evidence type="ECO:0000256" key="8">
    <source>
        <dbReference type="ARBA" id="ARBA00023268"/>
    </source>
</evidence>
<dbReference type="Gene3D" id="3.30.70.270">
    <property type="match status" value="3"/>
</dbReference>
<dbReference type="FunFam" id="3.10.10.10:FF:000007">
    <property type="entry name" value="Retrovirus-related Pol polyprotein from transposon 17.6-like Protein"/>
    <property type="match status" value="1"/>
</dbReference>
<organism evidence="11 12">
    <name type="scientific">Paspalum notatum var. saurae</name>
    <dbReference type="NCBI Taxonomy" id="547442"/>
    <lineage>
        <taxon>Eukaryota</taxon>
        <taxon>Viridiplantae</taxon>
        <taxon>Streptophyta</taxon>
        <taxon>Embryophyta</taxon>
        <taxon>Tracheophyta</taxon>
        <taxon>Spermatophyta</taxon>
        <taxon>Magnoliopsida</taxon>
        <taxon>Liliopsida</taxon>
        <taxon>Poales</taxon>
        <taxon>Poaceae</taxon>
        <taxon>PACMAD clade</taxon>
        <taxon>Panicoideae</taxon>
        <taxon>Andropogonodae</taxon>
        <taxon>Paspaleae</taxon>
        <taxon>Paspalinae</taxon>
        <taxon>Paspalum</taxon>
    </lineage>
</organism>
<keyword evidence="1" id="KW-0645">Protease</keyword>
<feature type="domain" description="Reverse transcriptase" evidence="9">
    <location>
        <begin position="63"/>
        <end position="159"/>
    </location>
</feature>
<dbReference type="PANTHER" id="PTHR37984">
    <property type="entry name" value="PROTEIN CBG26694"/>
    <property type="match status" value="1"/>
</dbReference>
<dbReference type="InterPro" id="IPR043502">
    <property type="entry name" value="DNA/RNA_pol_sf"/>
</dbReference>
<dbReference type="AlphaFoldDB" id="A0AAQ3UWG5"/>
<dbReference type="PANTHER" id="PTHR37984:SF5">
    <property type="entry name" value="PROTEIN NYNRIN-LIKE"/>
    <property type="match status" value="1"/>
</dbReference>
<evidence type="ECO:0000313" key="11">
    <source>
        <dbReference type="EMBL" id="WVZ97520.1"/>
    </source>
</evidence>
<evidence type="ECO:0000256" key="2">
    <source>
        <dbReference type="ARBA" id="ARBA00022679"/>
    </source>
</evidence>
<evidence type="ECO:0000259" key="9">
    <source>
        <dbReference type="Pfam" id="PF00078"/>
    </source>
</evidence>
<name>A0AAQ3UWG5_PASNO</name>
<keyword evidence="3" id="KW-0548">Nucleotidyltransferase</keyword>
<dbReference type="InterPro" id="IPR000477">
    <property type="entry name" value="RT_dom"/>
</dbReference>